<dbReference type="RefSeq" id="WP_192750308.1">
    <property type="nucleotide sequence ID" value="NZ_BAABJL010000025.1"/>
</dbReference>
<dbReference type="PANTHER" id="PTHR47691">
    <property type="entry name" value="REGULATOR-RELATED"/>
    <property type="match status" value="1"/>
</dbReference>
<dbReference type="EC" id="2.7.11.1" evidence="2"/>
<dbReference type="SUPFAM" id="SSF46894">
    <property type="entry name" value="C-terminal effector domain of the bipartite response regulators"/>
    <property type="match status" value="1"/>
</dbReference>
<dbReference type="InterPro" id="IPR027417">
    <property type="entry name" value="P-loop_NTPase"/>
</dbReference>
<comment type="caution">
    <text evidence="2">The sequence shown here is derived from an EMBL/GenBank/DDBJ whole genome shotgun (WGS) entry which is preliminary data.</text>
</comment>
<keyword evidence="2" id="KW-0723">Serine/threonine-protein kinase</keyword>
<dbReference type="Pfam" id="PF13424">
    <property type="entry name" value="TPR_12"/>
    <property type="match status" value="1"/>
</dbReference>
<keyword evidence="3" id="KW-1185">Reference proteome</keyword>
<dbReference type="SMART" id="SM00421">
    <property type="entry name" value="HTH_LUXR"/>
    <property type="match status" value="1"/>
</dbReference>
<dbReference type="Pfam" id="PF00196">
    <property type="entry name" value="GerE"/>
    <property type="match status" value="1"/>
</dbReference>
<protein>
    <submittedName>
        <fullName evidence="2">Non-specific serine/threonine protein kinase</fullName>
        <ecNumber evidence="2">2.7.11.1</ecNumber>
    </submittedName>
</protein>
<dbReference type="Gene3D" id="1.10.10.10">
    <property type="entry name" value="Winged helix-like DNA-binding domain superfamily/Winged helix DNA-binding domain"/>
    <property type="match status" value="1"/>
</dbReference>
<name>A0A927MTP1_9ACTN</name>
<dbReference type="Pfam" id="PF13401">
    <property type="entry name" value="AAA_22"/>
    <property type="match status" value="1"/>
</dbReference>
<dbReference type="Proteomes" id="UP000638648">
    <property type="component" value="Unassembled WGS sequence"/>
</dbReference>
<dbReference type="InterPro" id="IPR036388">
    <property type="entry name" value="WH-like_DNA-bd_sf"/>
</dbReference>
<sequence>MSRVVPNAASPRAGNLPVEATSFVGRRREVADVKRLVAGTRMVTLTGFGGVGKSRLALRASAGVHRAFRDGVWLVDLATLPDPRRLTETILDTFGVADHASTDPESRLADHLRDRQLLLVLDNCEHLAPEVGALAERLLREAPGLHVLATSRQRLNVATEHTLSVSPLPVPGAAAGTVGSQPHLLARFESVVLFAERATAVQHDFTLNDENRDAVVEICRRLDGLPLGIELAAARLRTLTPAQILARLDDWDRLLTTGPDTAAPRHRTLAALLDWSFDLCSPAERVLWARSAVFAGSFDLAAAEAVCSGDGIAAEDVMDLVTGLLDKSVLHREEHHGIARYRQLGLIRQYGLRRLAERDEASRLRGRHADYYVDLVSRTARVAFGSHQVEWLHGLELDQADLRAALDFASTERLDGAAGLRLATGLLYHWINTASVNEGRQWLGRMLAMEPAATLSRAQALWVAAWLATIQADFEPAASLLAETRSLGERLDAPSLLGYVALLSGLIETSTGDATTGLAHYEEALDRLRELNDQHGVAAALIRLSLTHSALHDDGPAVAAAEEALAVCERSGDVWHRSYALLALGIQRWRQGDTDQATEWELESLRINQGLGDRLGIALNLEVLALAAATEHDHVRAAHLLGAQLSLGRSLGLAPGDYTHLTAYKDDLVDQVRGAMGEHAYQAALGDGSALNLEQTLALALRDERSRSPAVRDADSSPLTRREREIAELVAEGRSNKEIARRLVIAQRTAESHVENILVKLGFTSRAQIAAWASEQGRPVSAARP</sequence>
<gene>
    <name evidence="2" type="ORF">HEB94_002975</name>
</gene>
<feature type="domain" description="HTH luxR-type" evidence="1">
    <location>
        <begin position="712"/>
        <end position="777"/>
    </location>
</feature>
<dbReference type="SUPFAM" id="SSF52540">
    <property type="entry name" value="P-loop containing nucleoside triphosphate hydrolases"/>
    <property type="match status" value="1"/>
</dbReference>
<dbReference type="CDD" id="cd06170">
    <property type="entry name" value="LuxR_C_like"/>
    <property type="match status" value="1"/>
</dbReference>
<dbReference type="Gene3D" id="1.25.40.10">
    <property type="entry name" value="Tetratricopeptide repeat domain"/>
    <property type="match status" value="1"/>
</dbReference>
<dbReference type="PANTHER" id="PTHR47691:SF3">
    <property type="entry name" value="HTH-TYPE TRANSCRIPTIONAL REGULATOR RV0890C-RELATED"/>
    <property type="match status" value="1"/>
</dbReference>
<dbReference type="EMBL" id="JADBEM010000001">
    <property type="protein sequence ID" value="MBE1606127.1"/>
    <property type="molecule type" value="Genomic_DNA"/>
</dbReference>
<dbReference type="Gene3D" id="3.40.50.300">
    <property type="entry name" value="P-loop containing nucleotide triphosphate hydrolases"/>
    <property type="match status" value="1"/>
</dbReference>
<proteinExistence type="predicted"/>
<dbReference type="GO" id="GO:0004674">
    <property type="term" value="F:protein serine/threonine kinase activity"/>
    <property type="evidence" value="ECO:0007669"/>
    <property type="project" value="UniProtKB-KW"/>
</dbReference>
<keyword evidence="2" id="KW-0418">Kinase</keyword>
<keyword evidence="2" id="KW-0808">Transferase</keyword>
<dbReference type="GO" id="GO:0016887">
    <property type="term" value="F:ATP hydrolysis activity"/>
    <property type="evidence" value="ECO:0007669"/>
    <property type="project" value="InterPro"/>
</dbReference>
<dbReference type="InterPro" id="IPR000792">
    <property type="entry name" value="Tscrpt_reg_LuxR_C"/>
</dbReference>
<dbReference type="SUPFAM" id="SSF48452">
    <property type="entry name" value="TPR-like"/>
    <property type="match status" value="1"/>
</dbReference>
<evidence type="ECO:0000259" key="1">
    <source>
        <dbReference type="PROSITE" id="PS50043"/>
    </source>
</evidence>
<dbReference type="PRINTS" id="PR00364">
    <property type="entry name" value="DISEASERSIST"/>
</dbReference>
<dbReference type="InterPro" id="IPR016032">
    <property type="entry name" value="Sig_transdc_resp-reg_C-effctor"/>
</dbReference>
<evidence type="ECO:0000313" key="2">
    <source>
        <dbReference type="EMBL" id="MBE1606127.1"/>
    </source>
</evidence>
<dbReference type="InterPro" id="IPR011990">
    <property type="entry name" value="TPR-like_helical_dom_sf"/>
</dbReference>
<evidence type="ECO:0000313" key="3">
    <source>
        <dbReference type="Proteomes" id="UP000638648"/>
    </source>
</evidence>
<dbReference type="AlphaFoldDB" id="A0A927MTP1"/>
<dbReference type="InterPro" id="IPR049945">
    <property type="entry name" value="AAA_22"/>
</dbReference>
<dbReference type="PRINTS" id="PR00038">
    <property type="entry name" value="HTHLUXR"/>
</dbReference>
<accession>A0A927MTP1</accession>
<dbReference type="GO" id="GO:0003677">
    <property type="term" value="F:DNA binding"/>
    <property type="evidence" value="ECO:0007669"/>
    <property type="project" value="InterPro"/>
</dbReference>
<dbReference type="GO" id="GO:0006355">
    <property type="term" value="P:regulation of DNA-templated transcription"/>
    <property type="evidence" value="ECO:0007669"/>
    <property type="project" value="InterPro"/>
</dbReference>
<dbReference type="PROSITE" id="PS50043">
    <property type="entry name" value="HTH_LUXR_2"/>
    <property type="match status" value="1"/>
</dbReference>
<reference evidence="2" key="1">
    <citation type="submission" date="2020-10" db="EMBL/GenBank/DDBJ databases">
        <title>Sequencing the genomes of 1000 actinobacteria strains.</title>
        <authorList>
            <person name="Klenk H.-P."/>
        </authorList>
    </citation>
    <scope>NUCLEOTIDE SEQUENCE</scope>
    <source>
        <strain evidence="2">DSM 45354</strain>
    </source>
</reference>
<organism evidence="2 3">
    <name type="scientific">Actinopolymorpha pittospori</name>
    <dbReference type="NCBI Taxonomy" id="648752"/>
    <lineage>
        <taxon>Bacteria</taxon>
        <taxon>Bacillati</taxon>
        <taxon>Actinomycetota</taxon>
        <taxon>Actinomycetes</taxon>
        <taxon>Propionibacteriales</taxon>
        <taxon>Actinopolymorphaceae</taxon>
        <taxon>Actinopolymorpha</taxon>
    </lineage>
</organism>